<dbReference type="Pfam" id="PF07730">
    <property type="entry name" value="HisKA_3"/>
    <property type="match status" value="1"/>
</dbReference>
<keyword evidence="3" id="KW-0597">Phosphoprotein</keyword>
<dbReference type="PANTHER" id="PTHR24421">
    <property type="entry name" value="NITRATE/NITRITE SENSOR PROTEIN NARX-RELATED"/>
    <property type="match status" value="1"/>
</dbReference>
<dbReference type="InterPro" id="IPR050482">
    <property type="entry name" value="Sensor_HK_TwoCompSys"/>
</dbReference>
<gene>
    <name evidence="12" type="ORF">Ssi02_67080</name>
</gene>
<dbReference type="InterPro" id="IPR011712">
    <property type="entry name" value="Sig_transdc_His_kin_sub3_dim/P"/>
</dbReference>
<evidence type="ECO:0000256" key="8">
    <source>
        <dbReference type="ARBA" id="ARBA00023012"/>
    </source>
</evidence>
<protein>
    <recommendedName>
        <fullName evidence="2">histidine kinase</fullName>
        <ecNumber evidence="2">2.7.13.3</ecNumber>
    </recommendedName>
</protein>
<feature type="transmembrane region" description="Helical" evidence="9">
    <location>
        <begin position="443"/>
        <end position="464"/>
    </location>
</feature>
<keyword evidence="9" id="KW-0812">Transmembrane</keyword>
<feature type="transmembrane region" description="Helical" evidence="9">
    <location>
        <begin position="162"/>
        <end position="182"/>
    </location>
</feature>
<feature type="domain" description="Signal transduction histidine kinase subgroup 3 dimerisation and phosphoacceptor" evidence="11">
    <location>
        <begin position="218"/>
        <end position="282"/>
    </location>
</feature>
<evidence type="ECO:0000259" key="10">
    <source>
        <dbReference type="Pfam" id="PF02518"/>
    </source>
</evidence>
<feature type="transmembrane region" description="Helical" evidence="9">
    <location>
        <begin position="139"/>
        <end position="156"/>
    </location>
</feature>
<dbReference type="AlphaFoldDB" id="A0A919RNM4"/>
<proteinExistence type="predicted"/>
<sequence>MHDRQPVSLTFVRCRKRRHRRTVAAMNRLRGFVVEAFPGGERGADLLLWLAVVVPVFTMHESPDIVRYPWLPLLWVKIAAVPLLALAVAAGRRLPVMAAAVPAVLALVVTPELYTDSFMIAQLLLAFVLGRRTAGMRPGLLLFAGVCLAGLATAALHPGVTLSSWLTLVGTAVTIIMLPWLAGRYARRHDDLVRAGWELAERLERERDLIGERMRLVERSRIAGDMHDSLGHELSLVALSAGMLQVRPELDGPAREAAAELRVSAAKATERLREIIGVLREDGEAAPVLPSGDTVAALVERAAAAGMAVRLRGELGPLPPMADRAAYRVVQEALTNAAKHAPGAEVTVRLVTDLTAGNAEITVVNAAPPAGPLSAAGSGGYGLVSLDERVRLAGGTLRARPAGGGFAVTALLPLAAGAAATPPTSRRELALARGGVRRSLIDAIWMPVAAAAVLMALTSGYDLYIAHRSVLDAQVYTRLSVGQSLAPLEARLPPYKLPGKGRPAGAPADPRGTDECRFYRIEANSLSSAYRLCFTGGRLSHKDEVPLLRR</sequence>
<keyword evidence="4" id="KW-0808">Transferase</keyword>
<dbReference type="GO" id="GO:0005524">
    <property type="term" value="F:ATP binding"/>
    <property type="evidence" value="ECO:0007669"/>
    <property type="project" value="UniProtKB-KW"/>
</dbReference>
<evidence type="ECO:0000259" key="11">
    <source>
        <dbReference type="Pfam" id="PF07730"/>
    </source>
</evidence>
<name>A0A919RNM4_9ACTN</name>
<feature type="domain" description="Histidine kinase/HSP90-like ATPase" evidence="10">
    <location>
        <begin position="324"/>
        <end position="415"/>
    </location>
</feature>
<dbReference type="Gene3D" id="3.30.565.10">
    <property type="entry name" value="Histidine kinase-like ATPase, C-terminal domain"/>
    <property type="match status" value="1"/>
</dbReference>
<keyword evidence="5" id="KW-0547">Nucleotide-binding</keyword>
<dbReference type="SUPFAM" id="SSF55874">
    <property type="entry name" value="ATPase domain of HSP90 chaperone/DNA topoisomerase II/histidine kinase"/>
    <property type="match status" value="1"/>
</dbReference>
<evidence type="ECO:0000256" key="2">
    <source>
        <dbReference type="ARBA" id="ARBA00012438"/>
    </source>
</evidence>
<dbReference type="Gene3D" id="1.20.5.1930">
    <property type="match status" value="1"/>
</dbReference>
<keyword evidence="7" id="KW-0067">ATP-binding</keyword>
<keyword evidence="8" id="KW-0902">Two-component regulatory system</keyword>
<evidence type="ECO:0000313" key="12">
    <source>
        <dbReference type="EMBL" id="GII96477.1"/>
    </source>
</evidence>
<evidence type="ECO:0000256" key="1">
    <source>
        <dbReference type="ARBA" id="ARBA00000085"/>
    </source>
</evidence>
<dbReference type="GO" id="GO:0000155">
    <property type="term" value="F:phosphorelay sensor kinase activity"/>
    <property type="evidence" value="ECO:0007669"/>
    <property type="project" value="InterPro"/>
</dbReference>
<evidence type="ECO:0000256" key="3">
    <source>
        <dbReference type="ARBA" id="ARBA00022553"/>
    </source>
</evidence>
<dbReference type="PANTHER" id="PTHR24421:SF10">
    <property type="entry name" value="NITRATE_NITRITE SENSOR PROTEIN NARQ"/>
    <property type="match status" value="1"/>
</dbReference>
<keyword evidence="6 12" id="KW-0418">Kinase</keyword>
<accession>A0A919RNM4</accession>
<evidence type="ECO:0000256" key="4">
    <source>
        <dbReference type="ARBA" id="ARBA00022679"/>
    </source>
</evidence>
<keyword evidence="9" id="KW-0472">Membrane</keyword>
<dbReference type="CDD" id="cd16917">
    <property type="entry name" value="HATPase_UhpB-NarQ-NarX-like"/>
    <property type="match status" value="1"/>
</dbReference>
<feature type="transmembrane region" description="Helical" evidence="9">
    <location>
        <begin position="74"/>
        <end position="91"/>
    </location>
</feature>
<dbReference type="InterPro" id="IPR003594">
    <property type="entry name" value="HATPase_dom"/>
</dbReference>
<dbReference type="Proteomes" id="UP000606172">
    <property type="component" value="Unassembled WGS sequence"/>
</dbReference>
<comment type="caution">
    <text evidence="12">The sequence shown here is derived from an EMBL/GenBank/DDBJ whole genome shotgun (WGS) entry which is preliminary data.</text>
</comment>
<evidence type="ECO:0000256" key="9">
    <source>
        <dbReference type="SAM" id="Phobius"/>
    </source>
</evidence>
<keyword evidence="9" id="KW-1133">Transmembrane helix</keyword>
<comment type="catalytic activity">
    <reaction evidence="1">
        <text>ATP + protein L-histidine = ADP + protein N-phospho-L-histidine.</text>
        <dbReference type="EC" id="2.7.13.3"/>
    </reaction>
</comment>
<evidence type="ECO:0000256" key="6">
    <source>
        <dbReference type="ARBA" id="ARBA00022777"/>
    </source>
</evidence>
<organism evidence="12 13">
    <name type="scientific">Sinosporangium siamense</name>
    <dbReference type="NCBI Taxonomy" id="1367973"/>
    <lineage>
        <taxon>Bacteria</taxon>
        <taxon>Bacillati</taxon>
        <taxon>Actinomycetota</taxon>
        <taxon>Actinomycetes</taxon>
        <taxon>Streptosporangiales</taxon>
        <taxon>Streptosporangiaceae</taxon>
        <taxon>Sinosporangium</taxon>
    </lineage>
</organism>
<feature type="transmembrane region" description="Helical" evidence="9">
    <location>
        <begin position="103"/>
        <end position="127"/>
    </location>
</feature>
<evidence type="ECO:0000256" key="5">
    <source>
        <dbReference type="ARBA" id="ARBA00022741"/>
    </source>
</evidence>
<dbReference type="EMBL" id="BOOW01000045">
    <property type="protein sequence ID" value="GII96477.1"/>
    <property type="molecule type" value="Genomic_DNA"/>
</dbReference>
<dbReference type="GO" id="GO:0016020">
    <property type="term" value="C:membrane"/>
    <property type="evidence" value="ECO:0007669"/>
    <property type="project" value="InterPro"/>
</dbReference>
<dbReference type="EC" id="2.7.13.3" evidence="2"/>
<keyword evidence="13" id="KW-1185">Reference proteome</keyword>
<reference evidence="12" key="1">
    <citation type="submission" date="2021-01" db="EMBL/GenBank/DDBJ databases">
        <title>Whole genome shotgun sequence of Sinosporangium siamense NBRC 109515.</title>
        <authorList>
            <person name="Komaki H."/>
            <person name="Tamura T."/>
        </authorList>
    </citation>
    <scope>NUCLEOTIDE SEQUENCE</scope>
    <source>
        <strain evidence="12">NBRC 109515</strain>
    </source>
</reference>
<dbReference type="GO" id="GO:0046983">
    <property type="term" value="F:protein dimerization activity"/>
    <property type="evidence" value="ECO:0007669"/>
    <property type="project" value="InterPro"/>
</dbReference>
<dbReference type="Pfam" id="PF02518">
    <property type="entry name" value="HATPase_c"/>
    <property type="match status" value="1"/>
</dbReference>
<dbReference type="InterPro" id="IPR036890">
    <property type="entry name" value="HATPase_C_sf"/>
</dbReference>
<evidence type="ECO:0000256" key="7">
    <source>
        <dbReference type="ARBA" id="ARBA00022840"/>
    </source>
</evidence>
<evidence type="ECO:0000313" key="13">
    <source>
        <dbReference type="Proteomes" id="UP000606172"/>
    </source>
</evidence>